<dbReference type="SMART" id="SM00271">
    <property type="entry name" value="DnaJ"/>
    <property type="match status" value="1"/>
</dbReference>
<dbReference type="InterPro" id="IPR036410">
    <property type="entry name" value="HSP_DnaJ_Cys-rich_dom_sf"/>
</dbReference>
<organism evidence="9 10">
    <name type="scientific">Candidozyma pseudohaemuli</name>
    <dbReference type="NCBI Taxonomy" id="418784"/>
    <lineage>
        <taxon>Eukaryota</taxon>
        <taxon>Fungi</taxon>
        <taxon>Dikarya</taxon>
        <taxon>Ascomycota</taxon>
        <taxon>Saccharomycotina</taxon>
        <taxon>Pichiomycetes</taxon>
        <taxon>Metschnikowiaceae</taxon>
        <taxon>Candidozyma</taxon>
    </lineage>
</organism>
<evidence type="ECO:0000256" key="5">
    <source>
        <dbReference type="ARBA" id="ARBA00023186"/>
    </source>
</evidence>
<dbReference type="GeneID" id="36565060"/>
<dbReference type="EMBL" id="PYFQ01000002">
    <property type="protein sequence ID" value="PSK39859.1"/>
    <property type="molecule type" value="Genomic_DNA"/>
</dbReference>
<dbReference type="RefSeq" id="XP_024714949.1">
    <property type="nucleotide sequence ID" value="XM_024857069.1"/>
</dbReference>
<dbReference type="CDD" id="cd10719">
    <property type="entry name" value="DnaJ_zf"/>
    <property type="match status" value="1"/>
</dbReference>
<dbReference type="Proteomes" id="UP000241107">
    <property type="component" value="Unassembled WGS sequence"/>
</dbReference>
<keyword evidence="10" id="KW-1185">Reference proteome</keyword>
<feature type="domain" description="CR-type" evidence="8">
    <location>
        <begin position="189"/>
        <end position="270"/>
    </location>
</feature>
<dbReference type="AlphaFoldDB" id="A0A2P7YV84"/>
<dbReference type="CDD" id="cd06257">
    <property type="entry name" value="DnaJ"/>
    <property type="match status" value="1"/>
</dbReference>
<dbReference type="SUPFAM" id="SSF49493">
    <property type="entry name" value="HSP40/DnaJ peptide-binding domain"/>
    <property type="match status" value="2"/>
</dbReference>
<evidence type="ECO:0000313" key="10">
    <source>
        <dbReference type="Proteomes" id="UP000241107"/>
    </source>
</evidence>
<comment type="caution">
    <text evidence="9">The sequence shown here is derived from an EMBL/GenBank/DDBJ whole genome shotgun (WGS) entry which is preliminary data.</text>
</comment>
<evidence type="ECO:0000256" key="2">
    <source>
        <dbReference type="ARBA" id="ARBA00022737"/>
    </source>
</evidence>
<dbReference type="PANTHER" id="PTHR43888">
    <property type="entry name" value="DNAJ-LIKE-2, ISOFORM A-RELATED"/>
    <property type="match status" value="1"/>
</dbReference>
<protein>
    <recommendedName>
        <fullName evidence="11">Chaperone DnaJ</fullName>
    </recommendedName>
</protein>
<dbReference type="SUPFAM" id="SSF46565">
    <property type="entry name" value="Chaperone J-domain"/>
    <property type="match status" value="1"/>
</dbReference>
<keyword evidence="4 6" id="KW-0862">Zinc</keyword>
<evidence type="ECO:0000256" key="1">
    <source>
        <dbReference type="ARBA" id="ARBA00022723"/>
    </source>
</evidence>
<keyword evidence="5" id="KW-0143">Chaperone</keyword>
<evidence type="ECO:0000256" key="6">
    <source>
        <dbReference type="PROSITE-ProRule" id="PRU00546"/>
    </source>
</evidence>
<feature type="domain" description="J" evidence="7">
    <location>
        <begin position="6"/>
        <end position="71"/>
    </location>
</feature>
<dbReference type="CDD" id="cd10747">
    <property type="entry name" value="DnaJ_C"/>
    <property type="match status" value="1"/>
</dbReference>
<dbReference type="GO" id="GO:0030544">
    <property type="term" value="F:Hsp70 protein binding"/>
    <property type="evidence" value="ECO:0007669"/>
    <property type="project" value="InterPro"/>
</dbReference>
<dbReference type="FunFam" id="2.10.230.10:FF:000001">
    <property type="entry name" value="DnaJ subfamily A member 2"/>
    <property type="match status" value="1"/>
</dbReference>
<dbReference type="InterPro" id="IPR044713">
    <property type="entry name" value="DNJA1/2-like"/>
</dbReference>
<reference evidence="9 10" key="1">
    <citation type="submission" date="2018-03" db="EMBL/GenBank/DDBJ databases">
        <title>Candida pseudohaemulonii genome assembly and annotation.</title>
        <authorList>
            <person name="Munoz J.F."/>
            <person name="Gade L.G."/>
            <person name="Chow N.A."/>
            <person name="Litvintseva A.P."/>
            <person name="Loparev V.N."/>
            <person name="Cuomo C.A."/>
        </authorList>
    </citation>
    <scope>NUCLEOTIDE SEQUENCE [LARGE SCALE GENOMIC DNA]</scope>
    <source>
        <strain evidence="9 10">B12108</strain>
    </source>
</reference>
<sequence>MVYETYLYDLLAVTPQALGDEICKAYKKLALKYHPDKTNHDPDLTEKFKEATQAYEVLKEPRTRRVYDVYGPGGLDGLVAAKQEQQRRAAPQRFPFQQDLFSHMFNEMNSVFQGSPFDDHFGLFGGSMNAAGSKMNMGFNMNMNMNMNTPGNGKRVIRPAPADPRTQSLQQGPDIQHTFKVTLADMYYGRLAKFQLPRRAKCGTCNGIGGLNPQTCRQCKGLGRVHVLMSNRFSSYEEISACQPCKGTGIYFSERDRCPDCKGGFKMEKKILNVSILPGLKHGDKCIIRGMADEGRNIKPGDVVIHLQELPHPSLIRRNNDLFLEQDIDLKTALVGGTIFVHDFINPGEDLKIFINVHGNDAMNDSVNAAIKRGEVVGSINLNTPKIVKGMGMPINLSIRNGKYYQKSDLETDSSDITRGDLYIRFNVQIPSIEQFASLEDIAQLSKILPGKPAEHPDKVATHEHNLSNLPGAEPKIKQSPEEYDYDQIEVDSQGLREEEQDDIFYMGEWSKEAEKKKKRRVNA</sequence>
<dbReference type="InterPro" id="IPR001623">
    <property type="entry name" value="DnaJ_domain"/>
</dbReference>
<dbReference type="InterPro" id="IPR002939">
    <property type="entry name" value="DnaJ_C"/>
</dbReference>
<dbReference type="Gene3D" id="2.10.230.10">
    <property type="entry name" value="Heat shock protein DnaJ, cysteine-rich domain"/>
    <property type="match status" value="1"/>
</dbReference>
<dbReference type="PROSITE" id="PS51188">
    <property type="entry name" value="ZF_CR"/>
    <property type="match status" value="1"/>
</dbReference>
<dbReference type="Gene3D" id="1.10.287.110">
    <property type="entry name" value="DnaJ domain"/>
    <property type="match status" value="1"/>
</dbReference>
<proteinExistence type="predicted"/>
<gene>
    <name evidence="9" type="ORF">C7M61_001670</name>
</gene>
<evidence type="ECO:0000259" key="8">
    <source>
        <dbReference type="PROSITE" id="PS51188"/>
    </source>
</evidence>
<accession>A0A2P7YV84</accession>
<evidence type="ECO:0000259" key="7">
    <source>
        <dbReference type="PROSITE" id="PS50076"/>
    </source>
</evidence>
<dbReference type="GO" id="GO:0051082">
    <property type="term" value="F:unfolded protein binding"/>
    <property type="evidence" value="ECO:0007669"/>
    <property type="project" value="InterPro"/>
</dbReference>
<evidence type="ECO:0000256" key="4">
    <source>
        <dbReference type="ARBA" id="ARBA00022833"/>
    </source>
</evidence>
<feature type="zinc finger region" description="CR-type" evidence="6">
    <location>
        <begin position="189"/>
        <end position="270"/>
    </location>
</feature>
<dbReference type="Gene3D" id="2.60.260.20">
    <property type="entry name" value="Urease metallochaperone UreE, N-terminal domain"/>
    <property type="match status" value="2"/>
</dbReference>
<dbReference type="InterPro" id="IPR008971">
    <property type="entry name" value="HSP40/DnaJ_pept-bd"/>
</dbReference>
<dbReference type="InterPro" id="IPR001305">
    <property type="entry name" value="HSP_DnaJ_Cys-rich_dom"/>
</dbReference>
<name>A0A2P7YV84_9ASCO</name>
<keyword evidence="1 6" id="KW-0479">Metal-binding</keyword>
<dbReference type="GO" id="GO:0008270">
    <property type="term" value="F:zinc ion binding"/>
    <property type="evidence" value="ECO:0007669"/>
    <property type="project" value="UniProtKB-KW"/>
</dbReference>
<dbReference type="InterPro" id="IPR036869">
    <property type="entry name" value="J_dom_sf"/>
</dbReference>
<dbReference type="GO" id="GO:0006457">
    <property type="term" value="P:protein folding"/>
    <property type="evidence" value="ECO:0007669"/>
    <property type="project" value="InterPro"/>
</dbReference>
<dbReference type="OrthoDB" id="550424at2759"/>
<dbReference type="STRING" id="418784.A0A2P7YV84"/>
<dbReference type="Pfam" id="PF00684">
    <property type="entry name" value="DnaJ_CXXCXGXG"/>
    <property type="match status" value="1"/>
</dbReference>
<keyword evidence="3 6" id="KW-0863">Zinc-finger</keyword>
<evidence type="ECO:0000256" key="3">
    <source>
        <dbReference type="ARBA" id="ARBA00022771"/>
    </source>
</evidence>
<dbReference type="Pfam" id="PF00226">
    <property type="entry name" value="DnaJ"/>
    <property type="match status" value="1"/>
</dbReference>
<dbReference type="PRINTS" id="PR00625">
    <property type="entry name" value="JDOMAIN"/>
</dbReference>
<dbReference type="Pfam" id="PF01556">
    <property type="entry name" value="DnaJ_C"/>
    <property type="match status" value="1"/>
</dbReference>
<dbReference type="PROSITE" id="PS50076">
    <property type="entry name" value="DNAJ_2"/>
    <property type="match status" value="1"/>
</dbReference>
<evidence type="ECO:0000313" key="9">
    <source>
        <dbReference type="EMBL" id="PSK39859.1"/>
    </source>
</evidence>
<evidence type="ECO:0008006" key="11">
    <source>
        <dbReference type="Google" id="ProtNLM"/>
    </source>
</evidence>
<keyword evidence="2" id="KW-0677">Repeat</keyword>
<dbReference type="VEuPathDB" id="FungiDB:C7M61_001670"/>
<dbReference type="SUPFAM" id="SSF57938">
    <property type="entry name" value="DnaJ/Hsp40 cysteine-rich domain"/>
    <property type="match status" value="1"/>
</dbReference>